<gene>
    <name evidence="2" type="ORF">HTY61_12785</name>
</gene>
<dbReference type="RefSeq" id="WP_175277160.1">
    <property type="nucleotide sequence ID" value="NZ_CP054836.1"/>
</dbReference>
<name>A0A6N1VEY5_9HYPH</name>
<dbReference type="KEGG" id="orm:HTY61_12785"/>
<dbReference type="GO" id="GO:0090313">
    <property type="term" value="P:regulation of protein targeting to membrane"/>
    <property type="evidence" value="ECO:0007669"/>
    <property type="project" value="TreeGrafter"/>
</dbReference>
<evidence type="ECO:0000313" key="3">
    <source>
        <dbReference type="Proteomes" id="UP000509367"/>
    </source>
</evidence>
<dbReference type="AlphaFoldDB" id="A0A6N1VEY5"/>
<organism evidence="2 3">
    <name type="scientific">Oricola thermophila</name>
    <dbReference type="NCBI Taxonomy" id="2742145"/>
    <lineage>
        <taxon>Bacteria</taxon>
        <taxon>Pseudomonadati</taxon>
        <taxon>Pseudomonadota</taxon>
        <taxon>Alphaproteobacteria</taxon>
        <taxon>Hyphomicrobiales</taxon>
        <taxon>Ahrensiaceae</taxon>
        <taxon>Oricola</taxon>
    </lineage>
</organism>
<dbReference type="EMBL" id="CP054836">
    <property type="protein sequence ID" value="QKV19268.1"/>
    <property type="molecule type" value="Genomic_DNA"/>
</dbReference>
<keyword evidence="1" id="KW-0472">Membrane</keyword>
<keyword evidence="3" id="KW-1185">Reference proteome</keyword>
<dbReference type="PANTHER" id="PTHR30441:SF4">
    <property type="entry name" value="PROTEIN ASMA"/>
    <property type="match status" value="1"/>
</dbReference>
<proteinExistence type="predicted"/>
<sequence length="619" mass="65425">MTARAARIGLWLAAAFVFVVLASWMLLPFFISSEFVRTAIERELADITGQPIRVDGRVDLDLFPTPLARLYDMNIPRPASGTGDRQADYLSVDTVEVAIPLSSLMARDPTFSQFRLIRPVVRIAMDGEGSVGLGLLGGRLGRAIAGLQTAGYEDDGESISDLDTTALRYSRLGTVTIVNGTVEFAGPGDNAPENITAINGSISWPRLSERLTTSLKGIWRGIAFEQRGEIDDTIHFLAGEITGVRTSFTSDTLSYSFDGRMGVGPKLFAEGAVTMDTPSMQQALDWLQLGIRPGGVVGDVSLSATLKADSRKVRFEDLEMTLQGSSGMGVLELAFKENAKPALTATLDFVKMDVLSFLSAFAGSPSRAADLPRPASPAVIDQLDVDLRLSADSANAGALQLSELAAVTQIRNGSAVFEIADAMAYGGHLQARFAIDRMGRALSAALGVSASDINGAAVADALGLAGLFPRGPTSGNLNVTAPLQYWSDMLKHARGKLDVTVNDGTIPGIGFETFGGDGSEPQTFFRLQENGSGGGTFSSLSVDALVQDGVIIVDNASIEYPEGTVQLNGVIPYGTASIALTAIAQQRENEEAGPVAQHFIGGSWNNPYATPVLVPQSGR</sequence>
<protein>
    <submittedName>
        <fullName evidence="2">Uncharacterized protein</fullName>
    </submittedName>
</protein>
<keyword evidence="1" id="KW-0812">Transmembrane</keyword>
<reference evidence="2 3" key="1">
    <citation type="submission" date="2020-06" db="EMBL/GenBank/DDBJ databases">
        <title>Oricola thermophila sp. nov. isolated from a tidal sediments.</title>
        <authorList>
            <person name="Kwon K.K."/>
            <person name="Yang S.-H."/>
            <person name="Park M.-J."/>
        </authorList>
    </citation>
    <scope>NUCLEOTIDE SEQUENCE [LARGE SCALE GENOMIC DNA]</scope>
    <source>
        <strain evidence="2 3">MEBiC13590</strain>
    </source>
</reference>
<accession>A0A6N1VEY5</accession>
<dbReference type="PANTHER" id="PTHR30441">
    <property type="entry name" value="DUF748 DOMAIN-CONTAINING PROTEIN"/>
    <property type="match status" value="1"/>
</dbReference>
<dbReference type="InterPro" id="IPR052894">
    <property type="entry name" value="AsmA-related"/>
</dbReference>
<evidence type="ECO:0000256" key="1">
    <source>
        <dbReference type="SAM" id="Phobius"/>
    </source>
</evidence>
<evidence type="ECO:0000313" key="2">
    <source>
        <dbReference type="EMBL" id="QKV19268.1"/>
    </source>
</evidence>
<dbReference type="GO" id="GO:0005886">
    <property type="term" value="C:plasma membrane"/>
    <property type="evidence" value="ECO:0007669"/>
    <property type="project" value="TreeGrafter"/>
</dbReference>
<dbReference type="Proteomes" id="UP000509367">
    <property type="component" value="Chromosome"/>
</dbReference>
<feature type="transmembrane region" description="Helical" evidence="1">
    <location>
        <begin position="9"/>
        <end position="31"/>
    </location>
</feature>
<keyword evidence="1" id="KW-1133">Transmembrane helix</keyword>